<evidence type="ECO:0000313" key="2">
    <source>
        <dbReference type="EMBL" id="GAA54799.1"/>
    </source>
</evidence>
<feature type="compositionally biased region" description="Basic residues" evidence="1">
    <location>
        <begin position="429"/>
        <end position="446"/>
    </location>
</feature>
<feature type="region of interest" description="Disordered" evidence="1">
    <location>
        <begin position="387"/>
        <end position="467"/>
    </location>
</feature>
<evidence type="ECO:0000256" key="1">
    <source>
        <dbReference type="SAM" id="MobiDB-lite"/>
    </source>
</evidence>
<evidence type="ECO:0000313" key="3">
    <source>
        <dbReference type="Proteomes" id="UP000008909"/>
    </source>
</evidence>
<feature type="compositionally biased region" description="Basic and acidic residues" evidence="1">
    <location>
        <begin position="447"/>
        <end position="465"/>
    </location>
</feature>
<accession>G7YPB8</accession>
<keyword evidence="3" id="KW-1185">Reference proteome</keyword>
<dbReference type="Proteomes" id="UP000008909">
    <property type="component" value="Unassembled WGS sequence"/>
</dbReference>
<dbReference type="EMBL" id="DF143925">
    <property type="protein sequence ID" value="GAA54799.1"/>
    <property type="molecule type" value="Genomic_DNA"/>
</dbReference>
<dbReference type="PANTHER" id="PTHR33053:SF24">
    <property type="entry name" value="TRANSPOSASE DOMAIN-CONTAINING PROTEIN"/>
    <property type="match status" value="1"/>
</dbReference>
<organism evidence="2 3">
    <name type="scientific">Clonorchis sinensis</name>
    <name type="common">Chinese liver fluke</name>
    <dbReference type="NCBI Taxonomy" id="79923"/>
    <lineage>
        <taxon>Eukaryota</taxon>
        <taxon>Metazoa</taxon>
        <taxon>Spiralia</taxon>
        <taxon>Lophotrochozoa</taxon>
        <taxon>Platyhelminthes</taxon>
        <taxon>Trematoda</taxon>
        <taxon>Digenea</taxon>
        <taxon>Opisthorchiida</taxon>
        <taxon>Opisthorchiata</taxon>
        <taxon>Opisthorchiidae</taxon>
        <taxon>Clonorchis</taxon>
    </lineage>
</organism>
<sequence length="1006" mass="113234">MSIVSHTVICTLNGALRTGFGETLTVMCDEDSILARMNSCGHMATIAGCVSLESDAFGAYSVSVEYSVFHYRMRIELLSLSIVLEDRKRIRKLLSFTTKQVDQKFGVGSYAQPIYNPLRWPPESAPVTRCVLDFQVPSSEVVRKCNNLANTPLDFSSVLHRNSNVPSVYRMIALIPISISVHLRTRVRRPPYTLVKNDRCWFSDQLSYFVTIAPHWSISRVGFQQSRKTFSKLQYGASSGYYRSSRRIESFSTEAIDGSLLVCNSQRANPLSSRGEVRKRFPLSVSSADLKVMAKPIIVMAPRALESTPTQQPRLQITAISQPTQTPRPPKAAMLGRWQDTRRCSVRNVRRQAAKPTDIANMDVDLDIGECCENPIIAENHQNAQETKHTNVFPKSSKDSKFCRQKGGIEQATISSGRNFRPLGEKLRPTKSKKARSNRTTTGRKKPANEKKLSETPRQKAEKYAAEATSEAWPQIRRTVVSTLQRSPGWIFSPSDQVHCLQLQWPKLFHRYGLKMSSRPPDAVQAKIHPPGFSITKKRHFVKQQEAHHTGPSPMEELDFPMIDGFPPDYMHSVCLGLVRKFLILLRATPIGHKARLSLESWNLLNDTIQKQSVVLSADFPRKCRGVVDLDRWKASELRQFLLYIGPVVLRDILHPDVYECFMYFSVTTFIGCSPFFAQHYADFLIDVSKVAVSKFAVIFGPNHLVYNIHLFSHLFNFVKLYGCLDRFSCFPYESELGHLKHYIHGPKPPAVQLYRRLAERVELDAVEGGIFLDDVGLPLRPSATCGCHRFSHRGVVFSKNFPDNCILLDGKPAVIVDFSGDTIECQTFETCLPFYTHSSTKKGSYVDRSANSMFINRITMVAVKRNSYRLISQTNQNLAIVEAGDVQFYLSNILTRTLAPRLAVLLNWRGINEKGAFGSTRLAQGLIYTAVLLPRLNSSNETPCAIDAPKDIIDASCHDSSENSNYDDNPKRLTQDVHVLGCPRTQVQHRDDGAATTIPSLMACP</sequence>
<dbReference type="PANTHER" id="PTHR33053">
    <property type="entry name" value="PROTEIN, PUTATIVE-RELATED"/>
    <property type="match status" value="1"/>
</dbReference>
<reference evidence="2" key="1">
    <citation type="journal article" date="2011" name="Genome Biol.">
        <title>The draft genome of the carcinogenic human liver fluke Clonorchis sinensis.</title>
        <authorList>
            <person name="Wang X."/>
            <person name="Chen W."/>
            <person name="Huang Y."/>
            <person name="Sun J."/>
            <person name="Men J."/>
            <person name="Liu H."/>
            <person name="Luo F."/>
            <person name="Guo L."/>
            <person name="Lv X."/>
            <person name="Deng C."/>
            <person name="Zhou C."/>
            <person name="Fan Y."/>
            <person name="Li X."/>
            <person name="Huang L."/>
            <person name="Hu Y."/>
            <person name="Liang C."/>
            <person name="Hu X."/>
            <person name="Xu J."/>
            <person name="Yu X."/>
        </authorList>
    </citation>
    <scope>NUCLEOTIDE SEQUENCE [LARGE SCALE GENOMIC DNA]</scope>
    <source>
        <strain evidence="2">Henan</strain>
    </source>
</reference>
<proteinExistence type="predicted"/>
<name>G7YPB8_CLOSI</name>
<protein>
    <submittedName>
        <fullName evidence="2">Uncharacterized protein</fullName>
    </submittedName>
</protein>
<reference key="2">
    <citation type="submission" date="2011-10" db="EMBL/GenBank/DDBJ databases">
        <title>The genome and transcriptome sequence of Clonorchis sinensis provide insights into the carcinogenic liver fluke.</title>
        <authorList>
            <person name="Wang X."/>
            <person name="Huang Y."/>
            <person name="Chen W."/>
            <person name="Liu H."/>
            <person name="Guo L."/>
            <person name="Chen Y."/>
            <person name="Luo F."/>
            <person name="Zhou W."/>
            <person name="Sun J."/>
            <person name="Mao Q."/>
            <person name="Liang P."/>
            <person name="Zhou C."/>
            <person name="Tian Y."/>
            <person name="Men J."/>
            <person name="Lv X."/>
            <person name="Huang L."/>
            <person name="Zhou J."/>
            <person name="Hu Y."/>
            <person name="Li R."/>
            <person name="Zhang F."/>
            <person name="Lei H."/>
            <person name="Li X."/>
            <person name="Hu X."/>
            <person name="Liang C."/>
            <person name="Xu J."/>
            <person name="Wu Z."/>
            <person name="Yu X."/>
        </authorList>
    </citation>
    <scope>NUCLEOTIDE SEQUENCE</scope>
    <source>
        <strain>Henan</strain>
    </source>
</reference>
<dbReference type="AlphaFoldDB" id="G7YPB8"/>
<gene>
    <name evidence="2" type="ORF">CLF_105464</name>
</gene>